<evidence type="ECO:0000313" key="2">
    <source>
        <dbReference type="EMBL" id="KPE50038.1"/>
    </source>
</evidence>
<sequence>MKKYIYIICMAVLFNSATVKAQVGINTNTPNSSSILDINSTNKGVLFPQYDLISLNSTSSPVSNPTDGLMIYNKGGASVHPRGYYVWIRNQWQRAILSGSEPQSMSLTIGSGTLIPANSTNNTLTGFTVASNKITGASLGSDTSSITLPAGTYIIRYSVDTSNANNNSGPANTQYLSQNFTCTRSYLTNSAGTAAITESNRMCELSSSFTFFQGTYFLTLAAPLTFKQRFEFDTGNGFTASNLNARSSFVLVITKMSQ</sequence>
<proteinExistence type="predicted"/>
<dbReference type="RefSeq" id="WP_062701334.1">
    <property type="nucleotide sequence ID" value="NZ_LJOD01000012.1"/>
</dbReference>
<comment type="caution">
    <text evidence="2">The sequence shown here is derived from an EMBL/GenBank/DDBJ whole genome shotgun (WGS) entry which is preliminary data.</text>
</comment>
<dbReference type="EMBL" id="LJOD01000012">
    <property type="protein sequence ID" value="KPE50038.1"/>
    <property type="molecule type" value="Genomic_DNA"/>
</dbReference>
<dbReference type="PATRIC" id="fig|253.9.peg.1219"/>
<dbReference type="AlphaFoldDB" id="A0A0N0ZT47"/>
<gene>
    <name evidence="2" type="ORF">AOB46_16390</name>
</gene>
<dbReference type="Proteomes" id="UP000037953">
    <property type="component" value="Unassembled WGS sequence"/>
</dbReference>
<dbReference type="OrthoDB" id="1247310at2"/>
<organism evidence="2 3">
    <name type="scientific">Chryseobacterium indologenes</name>
    <name type="common">Flavobacterium indologenes</name>
    <dbReference type="NCBI Taxonomy" id="253"/>
    <lineage>
        <taxon>Bacteria</taxon>
        <taxon>Pseudomonadati</taxon>
        <taxon>Bacteroidota</taxon>
        <taxon>Flavobacteriia</taxon>
        <taxon>Flavobacteriales</taxon>
        <taxon>Weeksellaceae</taxon>
        <taxon>Chryseobacterium group</taxon>
        <taxon>Chryseobacterium</taxon>
    </lineage>
</organism>
<reference evidence="3" key="2">
    <citation type="submission" date="2015-09" db="EMBL/GenBank/DDBJ databases">
        <title>Draft genome sequence of a multidrug-resistant Chryseobacterium indologenes isolate from Malaysia.</title>
        <authorList>
            <person name="Yu C.Y."/>
            <person name="Ang G.Y."/>
            <person name="Chan K.-G."/>
        </authorList>
    </citation>
    <scope>NUCLEOTIDE SEQUENCE [LARGE SCALE GENOMIC DNA]</scope>
    <source>
        <strain evidence="3">CI_885</strain>
    </source>
</reference>
<feature type="chain" id="PRO_5005865053" evidence="1">
    <location>
        <begin position="22"/>
        <end position="258"/>
    </location>
</feature>
<accession>A0A0N0ZT47</accession>
<evidence type="ECO:0000313" key="3">
    <source>
        <dbReference type="Proteomes" id="UP000037953"/>
    </source>
</evidence>
<feature type="signal peptide" evidence="1">
    <location>
        <begin position="1"/>
        <end position="21"/>
    </location>
</feature>
<evidence type="ECO:0000256" key="1">
    <source>
        <dbReference type="SAM" id="SignalP"/>
    </source>
</evidence>
<reference evidence="2 3" key="1">
    <citation type="journal article" date="2015" name="Genom Data">
        <title>Draft genome sequence of a multidrug-resistant Chryseobacterium indologenes isolate from Malaysia.</title>
        <authorList>
            <person name="Yu C.Y."/>
            <person name="Ang G.Y."/>
            <person name="Cheng H.J."/>
            <person name="Cheong Y.M."/>
            <person name="Yin W.F."/>
            <person name="Chan K.G."/>
        </authorList>
    </citation>
    <scope>NUCLEOTIDE SEQUENCE [LARGE SCALE GENOMIC DNA]</scope>
    <source>
        <strain evidence="2 3">CI_885</strain>
    </source>
</reference>
<keyword evidence="1" id="KW-0732">Signal</keyword>
<protein>
    <submittedName>
        <fullName evidence="2">Uncharacterized protein</fullName>
    </submittedName>
</protein>
<name>A0A0N0ZT47_CHRID</name>